<evidence type="ECO:0000259" key="2">
    <source>
        <dbReference type="Pfam" id="PF01757"/>
    </source>
</evidence>
<dbReference type="GO" id="GO:0016746">
    <property type="term" value="F:acyltransferase activity"/>
    <property type="evidence" value="ECO:0007669"/>
    <property type="project" value="UniProtKB-KW"/>
</dbReference>
<feature type="transmembrane region" description="Helical" evidence="1">
    <location>
        <begin position="331"/>
        <end position="350"/>
    </location>
</feature>
<dbReference type="Pfam" id="PF19040">
    <property type="entry name" value="SGNH"/>
    <property type="match status" value="1"/>
</dbReference>
<keyword evidence="5" id="KW-1185">Reference proteome</keyword>
<proteinExistence type="predicted"/>
<evidence type="ECO:0000259" key="3">
    <source>
        <dbReference type="Pfam" id="PF19040"/>
    </source>
</evidence>
<evidence type="ECO:0000256" key="1">
    <source>
        <dbReference type="SAM" id="Phobius"/>
    </source>
</evidence>
<dbReference type="Proteomes" id="UP000644441">
    <property type="component" value="Unassembled WGS sequence"/>
</dbReference>
<name>A0ABS0AK48_9GAMM</name>
<dbReference type="PANTHER" id="PTHR23028:SF53">
    <property type="entry name" value="ACYL_TRANSF_3 DOMAIN-CONTAINING PROTEIN"/>
    <property type="match status" value="1"/>
</dbReference>
<feature type="transmembrane region" description="Helical" evidence="1">
    <location>
        <begin position="229"/>
        <end position="248"/>
    </location>
</feature>
<dbReference type="PANTHER" id="PTHR23028">
    <property type="entry name" value="ACETYLTRANSFERASE"/>
    <property type="match status" value="1"/>
</dbReference>
<dbReference type="InterPro" id="IPR050879">
    <property type="entry name" value="Acyltransferase_3"/>
</dbReference>
<dbReference type="InterPro" id="IPR043968">
    <property type="entry name" value="SGNH"/>
</dbReference>
<keyword evidence="1" id="KW-1133">Transmembrane helix</keyword>
<dbReference type="InterPro" id="IPR002656">
    <property type="entry name" value="Acyl_transf_3_dom"/>
</dbReference>
<feature type="transmembrane region" description="Helical" evidence="1">
    <location>
        <begin position="291"/>
        <end position="311"/>
    </location>
</feature>
<feature type="transmembrane region" description="Helical" evidence="1">
    <location>
        <begin position="79"/>
        <end position="97"/>
    </location>
</feature>
<comment type="caution">
    <text evidence="4">The sequence shown here is derived from an EMBL/GenBank/DDBJ whole genome shotgun (WGS) entry which is preliminary data.</text>
</comment>
<organism evidence="4 5">
    <name type="scientific">Alloalcanivorax venustensis ISO4</name>
    <dbReference type="NCBI Taxonomy" id="1177184"/>
    <lineage>
        <taxon>Bacteria</taxon>
        <taxon>Pseudomonadati</taxon>
        <taxon>Pseudomonadota</taxon>
        <taxon>Gammaproteobacteria</taxon>
        <taxon>Oceanospirillales</taxon>
        <taxon>Alcanivoracaceae</taxon>
        <taxon>Alloalcanivorax</taxon>
    </lineage>
</organism>
<evidence type="ECO:0000313" key="4">
    <source>
        <dbReference type="EMBL" id="MBF5054309.1"/>
    </source>
</evidence>
<sequence length="630" mass="70907">MYHFEFPGISGGFIGVDVFFVISGFVITGLLTRQMDQGGFRFGDFYARRIRRLVPAFLLVSTVTFLIISPFYIGDDYYIFAKSWLASLMGISNLYYFTELSQYFAPETRSLSLLHTWSLAVEEQFYLLWPAATLWAWRSGQLTRSPLVFLALLIAALLLSVYLAHTHPKAAFYLPPARLFEFMLGAGVALYGHRLPTLGPRQAEALAVAGVAMILATAVFLTSNDPFPGFNALWPTLGTAMVIQAGLVQPGTVTARLLSLPVMVFLGGLSYSLYLWHWPPVALLHYQLIELTWPIRLGLLAAVLLASWLGYKLVENPLRRRPWNFKRAFKILVLVPLLIIWAIQSTIRIADDLSFRIPEERRDLYKIIVQNDSADVHEPCFKGPTRDFVRDQACLFGQPLAEGERPDSVLIGDSHAIALIGFMEVFLESTDLSLLMVTQASTPFIPGELTEQAFPGDEEKIVRNRALTEYLKQEPMTVFISAWWNSYLRSTDFHDYFVATIDWLLDQGHRVVVLEGVPELPSDAHAQCRLKGLEDCSIDAADAAEQRRDFNRFQRDVQARFPSVNWIDPSRVLCDAERCQTVLDGIPLYRDESHLNYIGAQEIGQAFRARFGNPLEPLKALAADSGTPAP</sequence>
<keyword evidence="4" id="KW-0808">Transferase</keyword>
<reference evidence="4 5" key="1">
    <citation type="submission" date="2012-09" db="EMBL/GenBank/DDBJ databases">
        <title>Genome Sequence of alkane-degrading Bacterium Alcanivorax venustensis ISO4.</title>
        <authorList>
            <person name="Lai Q."/>
            <person name="Shao Z."/>
        </authorList>
    </citation>
    <scope>NUCLEOTIDE SEQUENCE [LARGE SCALE GENOMIC DNA]</scope>
    <source>
        <strain evidence="4 5">ISO4</strain>
    </source>
</reference>
<keyword evidence="1" id="KW-0812">Transmembrane</keyword>
<keyword evidence="4" id="KW-0012">Acyltransferase</keyword>
<feature type="transmembrane region" description="Helical" evidence="1">
    <location>
        <begin position="147"/>
        <end position="164"/>
    </location>
</feature>
<dbReference type="EMBL" id="ARXR01000037">
    <property type="protein sequence ID" value="MBF5054309.1"/>
    <property type="molecule type" value="Genomic_DNA"/>
</dbReference>
<feature type="transmembrane region" description="Helical" evidence="1">
    <location>
        <begin position="203"/>
        <end position="223"/>
    </location>
</feature>
<feature type="domain" description="SGNH" evidence="3">
    <location>
        <begin position="390"/>
        <end position="608"/>
    </location>
</feature>
<feature type="transmembrane region" description="Helical" evidence="1">
    <location>
        <begin position="170"/>
        <end position="191"/>
    </location>
</feature>
<protein>
    <submittedName>
        <fullName evidence="4">Acyltransferase</fullName>
    </submittedName>
</protein>
<evidence type="ECO:0000313" key="5">
    <source>
        <dbReference type="Proteomes" id="UP000644441"/>
    </source>
</evidence>
<dbReference type="Pfam" id="PF01757">
    <property type="entry name" value="Acyl_transf_3"/>
    <property type="match status" value="1"/>
</dbReference>
<feature type="transmembrane region" description="Helical" evidence="1">
    <location>
        <begin position="12"/>
        <end position="32"/>
    </location>
</feature>
<feature type="domain" description="Acyltransferase 3" evidence="2">
    <location>
        <begin position="10"/>
        <end position="311"/>
    </location>
</feature>
<feature type="transmembrane region" description="Helical" evidence="1">
    <location>
        <begin position="260"/>
        <end position="279"/>
    </location>
</feature>
<gene>
    <name evidence="4" type="ORF">ISO4_02911</name>
</gene>
<feature type="transmembrane region" description="Helical" evidence="1">
    <location>
        <begin position="53"/>
        <end position="73"/>
    </location>
</feature>
<keyword evidence="1" id="KW-0472">Membrane</keyword>
<accession>A0ABS0AK48</accession>